<evidence type="ECO:0000313" key="3">
    <source>
        <dbReference type="EnsemblPlants" id="Ma00_p05410.1"/>
    </source>
</evidence>
<dbReference type="EnsemblPlants" id="Ma00_t05410.1">
    <property type="protein sequence ID" value="Ma00_p05410.1"/>
    <property type="gene ID" value="Ma00_g05410"/>
</dbReference>
<dbReference type="Pfam" id="PF25255">
    <property type="entry name" value="WHD_RNase_II"/>
    <property type="match status" value="1"/>
</dbReference>
<dbReference type="InterPro" id="IPR057324">
    <property type="entry name" value="WH_RNase_II"/>
</dbReference>
<name>A0A804HNJ7_MUSAM</name>
<dbReference type="Pfam" id="PF23163">
    <property type="entry name" value="CSD_RNase_II"/>
    <property type="match status" value="1"/>
</dbReference>
<dbReference type="AlphaFoldDB" id="A0A804HNJ7"/>
<evidence type="ECO:0000259" key="2">
    <source>
        <dbReference type="Pfam" id="PF25255"/>
    </source>
</evidence>
<proteinExistence type="predicted"/>
<evidence type="ECO:0000259" key="1">
    <source>
        <dbReference type="Pfam" id="PF23163"/>
    </source>
</evidence>
<dbReference type="InterPro" id="IPR056403">
    <property type="entry name" value="RNase_II_barrel"/>
</dbReference>
<dbReference type="Proteomes" id="UP000012960">
    <property type="component" value="Unplaced"/>
</dbReference>
<evidence type="ECO:0000313" key="4">
    <source>
        <dbReference type="Proteomes" id="UP000012960"/>
    </source>
</evidence>
<dbReference type="Gramene" id="Ma00_t05410.1">
    <property type="protein sequence ID" value="Ma00_p05410.1"/>
    <property type="gene ID" value="Ma00_g05410"/>
</dbReference>
<feature type="domain" description="Ribonuclease II winged helix" evidence="2">
    <location>
        <begin position="64"/>
        <end position="131"/>
    </location>
</feature>
<dbReference type="InParanoid" id="A0A804HNJ7"/>
<accession>A0A804HNJ7</accession>
<protein>
    <submittedName>
        <fullName evidence="3">Uncharacterized protein</fullName>
    </submittedName>
</protein>
<organism evidence="3 4">
    <name type="scientific">Musa acuminata subsp. malaccensis</name>
    <name type="common">Wild banana</name>
    <name type="synonym">Musa malaccensis</name>
    <dbReference type="NCBI Taxonomy" id="214687"/>
    <lineage>
        <taxon>Eukaryota</taxon>
        <taxon>Viridiplantae</taxon>
        <taxon>Streptophyta</taxon>
        <taxon>Embryophyta</taxon>
        <taxon>Tracheophyta</taxon>
        <taxon>Spermatophyta</taxon>
        <taxon>Magnoliopsida</taxon>
        <taxon>Liliopsida</taxon>
        <taxon>Zingiberales</taxon>
        <taxon>Musaceae</taxon>
        <taxon>Musa</taxon>
    </lineage>
</organism>
<sequence>MFAIFPEWDYQAVRSYLMLNWRRKLAGLLLEFRKVSQKTLPPVVQKPDGKKNWMVCDPNGLLVSHRILECSWMELSENKRTVTAEELAVIIYGSKEYLESYCSLLLLSRDDIYFSVVDSKGYCSLYERRPSIKGQYEDSLGKILLVNFQAAQPLPQWWRQRGG</sequence>
<reference evidence="3" key="1">
    <citation type="submission" date="2021-05" db="UniProtKB">
        <authorList>
            <consortium name="EnsemblPlants"/>
        </authorList>
    </citation>
    <scope>IDENTIFICATION</scope>
    <source>
        <strain evidence="3">subsp. malaccensis</strain>
    </source>
</reference>
<keyword evidence="4" id="KW-1185">Reference proteome</keyword>
<feature type="domain" description="Ribonuclease II-like barrel" evidence="1">
    <location>
        <begin position="27"/>
        <end position="61"/>
    </location>
</feature>